<dbReference type="RefSeq" id="WP_165922604.1">
    <property type="nucleotide sequence ID" value="NZ_SMFZ01000002.1"/>
</dbReference>
<feature type="domain" description="UspA" evidence="2">
    <location>
        <begin position="130"/>
        <end position="264"/>
    </location>
</feature>
<accession>A0A4R1HNH3</accession>
<gene>
    <name evidence="3" type="ORF">EV378_6749</name>
</gene>
<evidence type="ECO:0000256" key="1">
    <source>
        <dbReference type="ARBA" id="ARBA00008791"/>
    </source>
</evidence>
<comment type="caution">
    <text evidence="3">The sequence shown here is derived from an EMBL/GenBank/DDBJ whole genome shotgun (WGS) entry which is preliminary data.</text>
</comment>
<reference evidence="3 4" key="1">
    <citation type="submission" date="2019-03" db="EMBL/GenBank/DDBJ databases">
        <title>Sequencing the genomes of 1000 actinobacteria strains.</title>
        <authorList>
            <person name="Klenk H.-P."/>
        </authorList>
    </citation>
    <scope>NUCLEOTIDE SEQUENCE [LARGE SCALE GENOMIC DNA]</scope>
    <source>
        <strain evidence="3 4">DSM 44969</strain>
    </source>
</reference>
<feature type="domain" description="UspA" evidence="2">
    <location>
        <begin position="13"/>
        <end position="54"/>
    </location>
</feature>
<dbReference type="Pfam" id="PF00582">
    <property type="entry name" value="Usp"/>
    <property type="match status" value="3"/>
</dbReference>
<organism evidence="3 4">
    <name type="scientific">Pseudonocardia endophytica</name>
    <dbReference type="NCBI Taxonomy" id="401976"/>
    <lineage>
        <taxon>Bacteria</taxon>
        <taxon>Bacillati</taxon>
        <taxon>Actinomycetota</taxon>
        <taxon>Actinomycetes</taxon>
        <taxon>Pseudonocardiales</taxon>
        <taxon>Pseudonocardiaceae</taxon>
        <taxon>Pseudonocardia</taxon>
    </lineage>
</organism>
<evidence type="ECO:0000313" key="4">
    <source>
        <dbReference type="Proteomes" id="UP000295560"/>
    </source>
</evidence>
<dbReference type="EMBL" id="SMFZ01000002">
    <property type="protein sequence ID" value="TCK22741.1"/>
    <property type="molecule type" value="Genomic_DNA"/>
</dbReference>
<dbReference type="Gene3D" id="3.40.50.620">
    <property type="entry name" value="HUPs"/>
    <property type="match status" value="2"/>
</dbReference>
<comment type="similarity">
    <text evidence="1">Belongs to the universal stress protein A family.</text>
</comment>
<dbReference type="AlphaFoldDB" id="A0A4R1HNH3"/>
<dbReference type="Proteomes" id="UP000295560">
    <property type="component" value="Unassembled WGS sequence"/>
</dbReference>
<dbReference type="InterPro" id="IPR014729">
    <property type="entry name" value="Rossmann-like_a/b/a_fold"/>
</dbReference>
<sequence length="268" mass="26874">MTTRDGAAGAGAVVVGADGPADSGTAVEWAAGIARHWDADLRVAYVGPDLRPAGWLVELAGRHGGRPEVCPPGDDVGSALLDAAAGARLIVLGSHGHGTGLLAGRIADTVSSGAGCPVAVVRPGAEGDAVVVGVAGGRDADAIGLGADLAAAWCAPLRLVHAWSDVVTHAGERLHRSGEGWQTLRDRARAVTDAARAAAQDRQPGVTVETEIVEGTALRALLDAGRDARALVVGPYGRVPPEGMQLGSSSRALVGFAACTVVVAHGTR</sequence>
<protein>
    <submittedName>
        <fullName evidence="3">Universal stress protein family protein</fullName>
    </submittedName>
</protein>
<dbReference type="PANTHER" id="PTHR46268">
    <property type="entry name" value="STRESS RESPONSE PROTEIN NHAX"/>
    <property type="match status" value="1"/>
</dbReference>
<evidence type="ECO:0000313" key="3">
    <source>
        <dbReference type="EMBL" id="TCK22741.1"/>
    </source>
</evidence>
<dbReference type="SUPFAM" id="SSF52402">
    <property type="entry name" value="Adenine nucleotide alpha hydrolases-like"/>
    <property type="match status" value="2"/>
</dbReference>
<name>A0A4R1HNH3_PSEEN</name>
<dbReference type="InterPro" id="IPR006016">
    <property type="entry name" value="UspA"/>
</dbReference>
<dbReference type="PANTHER" id="PTHR46268:SF6">
    <property type="entry name" value="UNIVERSAL STRESS PROTEIN UP12"/>
    <property type="match status" value="1"/>
</dbReference>
<feature type="domain" description="UspA" evidence="2">
    <location>
        <begin position="80"/>
        <end position="122"/>
    </location>
</feature>
<evidence type="ECO:0000259" key="2">
    <source>
        <dbReference type="Pfam" id="PF00582"/>
    </source>
</evidence>
<keyword evidence="4" id="KW-1185">Reference proteome</keyword>
<proteinExistence type="inferred from homology"/>